<dbReference type="InterPro" id="IPR000182">
    <property type="entry name" value="GNAT_dom"/>
</dbReference>
<dbReference type="GO" id="GO:0008080">
    <property type="term" value="F:N-acetyltransferase activity"/>
    <property type="evidence" value="ECO:0007669"/>
    <property type="project" value="InterPro"/>
</dbReference>
<dbReference type="SUPFAM" id="SSF55729">
    <property type="entry name" value="Acyl-CoA N-acyltransferases (Nat)"/>
    <property type="match status" value="1"/>
</dbReference>
<evidence type="ECO:0000256" key="4">
    <source>
        <dbReference type="ARBA" id="ARBA00023315"/>
    </source>
</evidence>
<dbReference type="GeneID" id="94545305"/>
<dbReference type="PANTHER" id="PTHR43420">
    <property type="entry name" value="ACETYLTRANSFERASE"/>
    <property type="match status" value="1"/>
</dbReference>
<keyword evidence="4" id="KW-0012">Acyltransferase</keyword>
<evidence type="ECO:0000313" key="5">
    <source>
        <dbReference type="EMBL" id="RDL06581.1"/>
    </source>
</evidence>
<dbReference type="AlphaFoldDB" id="A0A288Q5U0"/>
<sequence>MKPMLNKLSNWFYWWTHPLPKELHEFRQNVVLGNSEYTISPATIADASALFRVEQAAYAGGAPWPVEVFRNEISHARYRLYVMVCMPGTNTVIGYVGIAFRPGVKEAHVTNLAVDPIWQSRGIGRFLMIYAMTIAQQVNFQRMSLEVRKSNVRAQALYEELGFQKIRTKRAYYEDGEDGYDMAQILVGGFSSGIELS</sequence>
<dbReference type="PROSITE" id="PS51186">
    <property type="entry name" value="GNAT"/>
    <property type="match status" value="1"/>
</dbReference>
<reference evidence="5 6" key="1">
    <citation type="submission" date="2018-07" db="EMBL/GenBank/DDBJ databases">
        <title>Genomic Encyclopedia of Type Strains, Phase III (KMG-III): the genomes of soil and plant-associated and newly described type strains.</title>
        <authorList>
            <person name="Whitman W."/>
        </authorList>
    </citation>
    <scope>NUCLEOTIDE SEQUENCE [LARGE SCALE GENOMIC DNA]</scope>
    <source>
        <strain evidence="5 6">CECT 7031</strain>
    </source>
</reference>
<dbReference type="Pfam" id="PF00583">
    <property type="entry name" value="Acetyltransf_1"/>
    <property type="match status" value="1"/>
</dbReference>
<comment type="caution">
    <text evidence="5">The sequence shown here is derived from an EMBL/GenBank/DDBJ whole genome shotgun (WGS) entry which is preliminary data.</text>
</comment>
<dbReference type="EMBL" id="QRAS01000002">
    <property type="protein sequence ID" value="RDL06581.1"/>
    <property type="molecule type" value="Genomic_DNA"/>
</dbReference>
<keyword evidence="3 5" id="KW-0808">Transferase</keyword>
<protein>
    <submittedName>
        <fullName evidence="5">Ribosomal-protein-alanine N-acetyltransferase</fullName>
    </submittedName>
</protein>
<name>A0A288Q5U0_9LACO</name>
<dbReference type="KEGG" id="wso:WSWS_00092"/>
<dbReference type="CDD" id="cd04301">
    <property type="entry name" value="NAT_SF"/>
    <property type="match status" value="1"/>
</dbReference>
<dbReference type="RefSeq" id="WP_236150566.1">
    <property type="nucleotide sequence ID" value="NZ_BJYO01000003.1"/>
</dbReference>
<comment type="similarity">
    <text evidence="1">Belongs to the acetyltransferase family. RimI subfamily.</text>
</comment>
<organism evidence="5 6">
    <name type="scientific">Weissella soli</name>
    <dbReference type="NCBI Taxonomy" id="155866"/>
    <lineage>
        <taxon>Bacteria</taxon>
        <taxon>Bacillati</taxon>
        <taxon>Bacillota</taxon>
        <taxon>Bacilli</taxon>
        <taxon>Lactobacillales</taxon>
        <taxon>Lactobacillaceae</taxon>
        <taxon>Weissella</taxon>
    </lineage>
</organism>
<evidence type="ECO:0000256" key="2">
    <source>
        <dbReference type="ARBA" id="ARBA00022490"/>
    </source>
</evidence>
<proteinExistence type="inferred from homology"/>
<accession>A0A288Q5U0</accession>
<gene>
    <name evidence="5" type="ORF">DFP99_0960</name>
</gene>
<evidence type="ECO:0000256" key="3">
    <source>
        <dbReference type="ARBA" id="ARBA00022679"/>
    </source>
</evidence>
<dbReference type="Proteomes" id="UP000254912">
    <property type="component" value="Unassembled WGS sequence"/>
</dbReference>
<dbReference type="InterPro" id="IPR050680">
    <property type="entry name" value="YpeA/RimI_acetyltransf"/>
</dbReference>
<keyword evidence="2" id="KW-0963">Cytoplasm</keyword>
<dbReference type="InterPro" id="IPR006464">
    <property type="entry name" value="AcTrfase_RimI/Ard1"/>
</dbReference>
<dbReference type="PANTHER" id="PTHR43420:SF44">
    <property type="entry name" value="ACETYLTRANSFERASE YPEA"/>
    <property type="match status" value="1"/>
</dbReference>
<dbReference type="Gene3D" id="3.40.630.30">
    <property type="match status" value="1"/>
</dbReference>
<evidence type="ECO:0000313" key="6">
    <source>
        <dbReference type="Proteomes" id="UP000254912"/>
    </source>
</evidence>
<keyword evidence="6" id="KW-1185">Reference proteome</keyword>
<dbReference type="InterPro" id="IPR016181">
    <property type="entry name" value="Acyl_CoA_acyltransferase"/>
</dbReference>
<evidence type="ECO:0000256" key="1">
    <source>
        <dbReference type="ARBA" id="ARBA00005395"/>
    </source>
</evidence>
<dbReference type="NCBIfam" id="TIGR01575">
    <property type="entry name" value="rimI"/>
    <property type="match status" value="1"/>
</dbReference>